<dbReference type="PANTHER" id="PTHR12526:SF636">
    <property type="entry name" value="BLL3647 PROTEIN"/>
    <property type="match status" value="1"/>
</dbReference>
<gene>
    <name evidence="2" type="ORF">E2493_11905</name>
</gene>
<evidence type="ECO:0000313" key="3">
    <source>
        <dbReference type="Proteomes" id="UP000298213"/>
    </source>
</evidence>
<keyword evidence="2" id="KW-0808">Transferase</keyword>
<sequence length="474" mass="51659">MRHPFLFREAGDRRALQPPGRRLARPLRHRHDRGAARRHEGGRGSLVAQAAPAVPDAASPRRPSPGRAPQPRTDGGDDAQGGASASMSRSDSARAARQPTILYTLGALDIGGTEMRSLQLFTELRRRHPSLPIHLYVQSQRRGPLDAKFVDLGVSVIRGYTGWPALRHFWQVCRQVRPDIVHTCIGTTNGFMLFAAFLCGIPDRICHFSTTVDGRTSLVGRLKAQVGLLLARAFSTHLVGVADACRAQIWRPDGKWRTIYRGLAAEAPQAAAAGRAGRRRILVLARIHPQKNHLRPVPIFEALRRRAPDLPVILEYVGPGQEEHVDALRRRIAASPEAEWIELSGPTRTPLDTLRGADLLLLPSQWEGLPGVVLEALSVGTPVVASDLPGVREIAQRADGIRLVPTHAPDECWVDAIVAALAGPAREHVRASFAAAPAFHMETYVAGFEDLWGLPRTTHAASSQAAATRLRLPG</sequence>
<accession>A0A4Y8ZTL1</accession>
<organism evidence="2 3">
    <name type="scientific">Sphingomonas parva</name>
    <dbReference type="NCBI Taxonomy" id="2555898"/>
    <lineage>
        <taxon>Bacteria</taxon>
        <taxon>Pseudomonadati</taxon>
        <taxon>Pseudomonadota</taxon>
        <taxon>Alphaproteobacteria</taxon>
        <taxon>Sphingomonadales</taxon>
        <taxon>Sphingomonadaceae</taxon>
        <taxon>Sphingomonas</taxon>
    </lineage>
</organism>
<evidence type="ECO:0000256" key="1">
    <source>
        <dbReference type="SAM" id="MobiDB-lite"/>
    </source>
</evidence>
<dbReference type="OrthoDB" id="9790710at2"/>
<dbReference type="CDD" id="cd03801">
    <property type="entry name" value="GT4_PimA-like"/>
    <property type="match status" value="1"/>
</dbReference>
<feature type="region of interest" description="Disordered" evidence="1">
    <location>
        <begin position="1"/>
        <end position="93"/>
    </location>
</feature>
<feature type="compositionally biased region" description="Low complexity" evidence="1">
    <location>
        <begin position="80"/>
        <end position="93"/>
    </location>
</feature>
<feature type="compositionally biased region" description="Basic residues" evidence="1">
    <location>
        <begin position="22"/>
        <end position="32"/>
    </location>
</feature>
<dbReference type="PANTHER" id="PTHR12526">
    <property type="entry name" value="GLYCOSYLTRANSFERASE"/>
    <property type="match status" value="1"/>
</dbReference>
<dbReference type="Proteomes" id="UP000298213">
    <property type="component" value="Unassembled WGS sequence"/>
</dbReference>
<dbReference type="SUPFAM" id="SSF53756">
    <property type="entry name" value="UDP-Glycosyltransferase/glycogen phosphorylase"/>
    <property type="match status" value="1"/>
</dbReference>
<dbReference type="Pfam" id="PF13692">
    <property type="entry name" value="Glyco_trans_1_4"/>
    <property type="match status" value="1"/>
</dbReference>
<name>A0A4Y8ZTL1_9SPHN</name>
<comment type="caution">
    <text evidence="2">The sequence shown here is derived from an EMBL/GenBank/DDBJ whole genome shotgun (WGS) entry which is preliminary data.</text>
</comment>
<feature type="compositionally biased region" description="Basic and acidic residues" evidence="1">
    <location>
        <begin position="33"/>
        <end position="42"/>
    </location>
</feature>
<dbReference type="GO" id="GO:0016757">
    <property type="term" value="F:glycosyltransferase activity"/>
    <property type="evidence" value="ECO:0007669"/>
    <property type="project" value="TreeGrafter"/>
</dbReference>
<protein>
    <submittedName>
        <fullName evidence="2">Glycosyltransferase</fullName>
    </submittedName>
</protein>
<feature type="compositionally biased region" description="Low complexity" evidence="1">
    <location>
        <begin position="47"/>
        <end position="61"/>
    </location>
</feature>
<dbReference type="AlphaFoldDB" id="A0A4Y8ZTL1"/>
<reference evidence="2 3" key="1">
    <citation type="submission" date="2019-03" db="EMBL/GenBank/DDBJ databases">
        <title>Genome sequence of Sphingomonas sp. 17J27-24.</title>
        <authorList>
            <person name="Kim M."/>
            <person name="Maeng S."/>
            <person name="Sathiyaraj S."/>
        </authorList>
    </citation>
    <scope>NUCLEOTIDE SEQUENCE [LARGE SCALE GENOMIC DNA]</scope>
    <source>
        <strain evidence="2 3">17J27-24</strain>
    </source>
</reference>
<keyword evidence="3" id="KW-1185">Reference proteome</keyword>
<dbReference type="Gene3D" id="3.40.50.2000">
    <property type="entry name" value="Glycogen Phosphorylase B"/>
    <property type="match status" value="2"/>
</dbReference>
<dbReference type="EMBL" id="SPDV01000020">
    <property type="protein sequence ID" value="TFI58099.1"/>
    <property type="molecule type" value="Genomic_DNA"/>
</dbReference>
<proteinExistence type="predicted"/>
<evidence type="ECO:0000313" key="2">
    <source>
        <dbReference type="EMBL" id="TFI58099.1"/>
    </source>
</evidence>